<keyword evidence="2" id="KW-1185">Reference proteome</keyword>
<dbReference type="STRING" id="573321.SAMN04488505_1011404"/>
<dbReference type="EMBL" id="FOBB01000001">
    <property type="protein sequence ID" value="SEL06253.1"/>
    <property type="molecule type" value="Genomic_DNA"/>
</dbReference>
<organism evidence="1 2">
    <name type="scientific">Chitinophaga rupis</name>
    <dbReference type="NCBI Taxonomy" id="573321"/>
    <lineage>
        <taxon>Bacteria</taxon>
        <taxon>Pseudomonadati</taxon>
        <taxon>Bacteroidota</taxon>
        <taxon>Chitinophagia</taxon>
        <taxon>Chitinophagales</taxon>
        <taxon>Chitinophagaceae</taxon>
        <taxon>Chitinophaga</taxon>
    </lineage>
</organism>
<dbReference type="Gene3D" id="3.30.70.1060">
    <property type="entry name" value="Dimeric alpha+beta barrel"/>
    <property type="match status" value="1"/>
</dbReference>
<evidence type="ECO:0000313" key="2">
    <source>
        <dbReference type="Proteomes" id="UP000198984"/>
    </source>
</evidence>
<reference evidence="1 2" key="1">
    <citation type="submission" date="2016-10" db="EMBL/GenBank/DDBJ databases">
        <authorList>
            <person name="de Groot N.N."/>
        </authorList>
    </citation>
    <scope>NUCLEOTIDE SEQUENCE [LARGE SCALE GENOMIC DNA]</scope>
    <source>
        <strain evidence="1 2">DSM 21039</strain>
    </source>
</reference>
<dbReference type="RefSeq" id="WP_089907975.1">
    <property type="nucleotide sequence ID" value="NZ_FOBB01000001.1"/>
</dbReference>
<evidence type="ECO:0000313" key="1">
    <source>
        <dbReference type="EMBL" id="SEL06253.1"/>
    </source>
</evidence>
<dbReference type="InterPro" id="IPR011008">
    <property type="entry name" value="Dimeric_a/b-barrel"/>
</dbReference>
<accession>A0A1H7M4W6</accession>
<protein>
    <submittedName>
        <fullName evidence="1">Uncharacterized conserved protein</fullName>
    </submittedName>
</protein>
<dbReference type="AlphaFoldDB" id="A0A1H7M4W6"/>
<dbReference type="OrthoDB" id="7782105at2"/>
<gene>
    <name evidence="1" type="ORF">SAMN04488505_1011404</name>
</gene>
<dbReference type="Proteomes" id="UP000198984">
    <property type="component" value="Unassembled WGS sequence"/>
</dbReference>
<name>A0A1H7M4W6_9BACT</name>
<dbReference type="SUPFAM" id="SSF54909">
    <property type="entry name" value="Dimeric alpha+beta barrel"/>
    <property type="match status" value="1"/>
</dbReference>
<proteinExistence type="predicted"/>
<sequence>MKEYVLILHMRTSLQTVEELNNLRKKWGAVIPAWRKQGIYVSSNILFQKGAVLSGIERSIETGAIERDGLMVGGTVNIMAASLEAAVELAKACPPLDLGGRVEVRELQPRPGTNNN</sequence>